<accession>A0A146K7K9</accession>
<name>A0A146K7K9_9EUKA</name>
<sequence length="345" mass="40368">SESQLSECKLMVESDDQIRARCLFITQLQQHIEKCEREEQYIEAEKCKQRLNELHIQDRRARVIRLKSRHNAETVQLETVMRDESQEREDSWKNKMEQFDSKAAEDIKTLKQQQAEKRVLAEQIIVEKLNRDLIRPSKQLQDFRRAQAQLVKQSKYKEADQFKIKADALEQLEVQRKQQSNEASLKKKMENEDRILSIEQDALLSRLARQKQQLKEAQIKDFERLGKKQENIRVQLKNTQQVESQRLKKAPLGLPFVVDQEGNDLLTTADGIEDIYRIIREQTDHVQKAEVVSMVKAYRAGILTVKPGDSYFTENLSVTRKSANFDTSRLQSALPKEDIEVSKFA</sequence>
<organism evidence="2">
    <name type="scientific">Trepomonas sp. PC1</name>
    <dbReference type="NCBI Taxonomy" id="1076344"/>
    <lineage>
        <taxon>Eukaryota</taxon>
        <taxon>Metamonada</taxon>
        <taxon>Diplomonadida</taxon>
        <taxon>Hexamitidae</taxon>
        <taxon>Hexamitinae</taxon>
        <taxon>Trepomonas</taxon>
    </lineage>
</organism>
<feature type="coiled-coil region" evidence="1">
    <location>
        <begin position="169"/>
        <end position="220"/>
    </location>
</feature>
<dbReference type="AlphaFoldDB" id="A0A146K7K9"/>
<proteinExistence type="predicted"/>
<evidence type="ECO:0000256" key="1">
    <source>
        <dbReference type="SAM" id="Coils"/>
    </source>
</evidence>
<evidence type="ECO:0000313" key="2">
    <source>
        <dbReference type="EMBL" id="JAP92832.1"/>
    </source>
</evidence>
<feature type="non-terminal residue" evidence="2">
    <location>
        <position position="1"/>
    </location>
</feature>
<protein>
    <submittedName>
        <fullName evidence="2">Uncharacterized protein</fullName>
    </submittedName>
</protein>
<dbReference type="PANTHER" id="PTHR47026:SF2">
    <property type="entry name" value="FLAGELLAR ASSOCIATED PROTEIN"/>
    <property type="match status" value="1"/>
</dbReference>
<reference evidence="2" key="1">
    <citation type="submission" date="2015-07" db="EMBL/GenBank/DDBJ databases">
        <title>Adaptation to a free-living lifestyle via gene acquisitions in the diplomonad Trepomonas sp. PC1.</title>
        <authorList>
            <person name="Xu F."/>
            <person name="Jerlstrom-Hultqvist J."/>
            <person name="Kolisko M."/>
            <person name="Simpson A.G.B."/>
            <person name="Roger A.J."/>
            <person name="Svard S.G."/>
            <person name="Andersson J.O."/>
        </authorList>
    </citation>
    <scope>NUCLEOTIDE SEQUENCE</scope>
    <source>
        <strain evidence="2">PC1</strain>
    </source>
</reference>
<dbReference type="PANTHER" id="PTHR47026">
    <property type="entry name" value="PIGMENTOSA GTPASE REGULATOR-LIKE PROTEIN, PUTATIVE-RELATED"/>
    <property type="match status" value="1"/>
</dbReference>
<keyword evidence="1" id="KW-0175">Coiled coil</keyword>
<gene>
    <name evidence="2" type="ORF">TPC1_15099</name>
</gene>
<dbReference type="EMBL" id="GDID01003774">
    <property type="protein sequence ID" value="JAP92832.1"/>
    <property type="molecule type" value="Transcribed_RNA"/>
</dbReference>
<feature type="non-terminal residue" evidence="2">
    <location>
        <position position="345"/>
    </location>
</feature>